<dbReference type="SUPFAM" id="SSF52058">
    <property type="entry name" value="L domain-like"/>
    <property type="match status" value="1"/>
</dbReference>
<dbReference type="InterPro" id="IPR026906">
    <property type="entry name" value="LRR_5"/>
</dbReference>
<dbReference type="Pfam" id="PF13306">
    <property type="entry name" value="LRR_5"/>
    <property type="match status" value="2"/>
</dbReference>
<dbReference type="InterPro" id="IPR053139">
    <property type="entry name" value="Surface_bspA-like"/>
</dbReference>
<dbReference type="Proteomes" id="UP000281771">
    <property type="component" value="Unassembled WGS sequence"/>
</dbReference>
<dbReference type="InterPro" id="IPR032675">
    <property type="entry name" value="LRR_dom_sf"/>
</dbReference>
<feature type="chain" id="PRO_5038838726" evidence="3">
    <location>
        <begin position="29"/>
        <end position="586"/>
    </location>
</feature>
<dbReference type="Gene3D" id="3.80.10.10">
    <property type="entry name" value="Ribonuclease Inhibitor"/>
    <property type="match status" value="1"/>
</dbReference>
<feature type="compositionally biased region" description="Basic and acidic residues" evidence="1">
    <location>
        <begin position="525"/>
        <end position="535"/>
    </location>
</feature>
<gene>
    <name evidence="4" type="ORF">EII38_07040</name>
</gene>
<evidence type="ECO:0000256" key="3">
    <source>
        <dbReference type="SAM" id="SignalP"/>
    </source>
</evidence>
<keyword evidence="2" id="KW-0472">Membrane</keyword>
<dbReference type="RefSeq" id="WP_124777197.1">
    <property type="nucleotide sequence ID" value="NZ_RQZA01000005.1"/>
</dbReference>
<reference evidence="4 5" key="1">
    <citation type="submission" date="2018-11" db="EMBL/GenBank/DDBJ databases">
        <title>Genomes From Bacteria Associated with the Canine Oral Cavity: a Test Case for Automated Genome-Based Taxonomic Assignment.</title>
        <authorList>
            <person name="Coil D.A."/>
            <person name="Jospin G."/>
            <person name="Darling A.E."/>
            <person name="Wallis C."/>
            <person name="Davis I.J."/>
            <person name="Harris S."/>
            <person name="Eisen J.A."/>
            <person name="Holcombe L.J."/>
            <person name="O'Flynn C."/>
        </authorList>
    </citation>
    <scope>NUCLEOTIDE SEQUENCE [LARGE SCALE GENOMIC DNA]</scope>
    <source>
        <strain evidence="4 5">OH4621_COT-116</strain>
    </source>
</reference>
<feature type="transmembrane region" description="Helical" evidence="2">
    <location>
        <begin position="563"/>
        <end position="581"/>
    </location>
</feature>
<feature type="compositionally biased region" description="Low complexity" evidence="1">
    <location>
        <begin position="457"/>
        <end position="504"/>
    </location>
</feature>
<dbReference type="EMBL" id="RQZA01000005">
    <property type="protein sequence ID" value="RRD31237.1"/>
    <property type="molecule type" value="Genomic_DNA"/>
</dbReference>
<keyword evidence="3" id="KW-0732">Signal</keyword>
<dbReference type="AlphaFoldDB" id="A0A3P1VC39"/>
<evidence type="ECO:0000313" key="5">
    <source>
        <dbReference type="Proteomes" id="UP000281771"/>
    </source>
</evidence>
<dbReference type="PANTHER" id="PTHR45661:SF3">
    <property type="entry name" value="IG-LIKE DOMAIN-CONTAINING PROTEIN"/>
    <property type="match status" value="1"/>
</dbReference>
<evidence type="ECO:0000313" key="4">
    <source>
        <dbReference type="EMBL" id="RRD31237.1"/>
    </source>
</evidence>
<keyword evidence="5" id="KW-1185">Reference proteome</keyword>
<keyword evidence="2" id="KW-1133">Transmembrane helix</keyword>
<protein>
    <submittedName>
        <fullName evidence="4">Leucine-rich repeat domain-containing protein</fullName>
    </submittedName>
</protein>
<feature type="region of interest" description="Disordered" evidence="1">
    <location>
        <begin position="448"/>
        <end position="504"/>
    </location>
</feature>
<feature type="signal peptide" evidence="3">
    <location>
        <begin position="1"/>
        <end position="28"/>
    </location>
</feature>
<name>A0A3P1VC39_9STRE</name>
<evidence type="ECO:0000256" key="2">
    <source>
        <dbReference type="SAM" id="Phobius"/>
    </source>
</evidence>
<dbReference type="PANTHER" id="PTHR45661">
    <property type="entry name" value="SURFACE ANTIGEN"/>
    <property type="match status" value="1"/>
</dbReference>
<proteinExistence type="predicted"/>
<feature type="region of interest" description="Disordered" evidence="1">
    <location>
        <begin position="518"/>
        <end position="540"/>
    </location>
</feature>
<evidence type="ECO:0000256" key="1">
    <source>
        <dbReference type="SAM" id="MobiDB-lite"/>
    </source>
</evidence>
<dbReference type="NCBIfam" id="TIGR01167">
    <property type="entry name" value="LPXTG_anchor"/>
    <property type="match status" value="1"/>
</dbReference>
<organism evidence="4 5">
    <name type="scientific">Streptococcus minor</name>
    <dbReference type="NCBI Taxonomy" id="229549"/>
    <lineage>
        <taxon>Bacteria</taxon>
        <taxon>Bacillati</taxon>
        <taxon>Bacillota</taxon>
        <taxon>Bacilli</taxon>
        <taxon>Lactobacillales</taxon>
        <taxon>Streptococcaceae</taxon>
        <taxon>Streptococcus</taxon>
    </lineage>
</organism>
<accession>A0A3P1VC39</accession>
<sequence length="586" mass="64636">MHKKTYRLFSHILLLSSFLIFEQTPLNAQLTGLSVEVHASEVNENLQIGKTFEDSNGFSYKIISLDDGNASVQFGDGRRSIKSKLNEIRIPNTVEYAGTTFIVKEIASGAFTSFVSEFDGSLSGPSATKVIIPNTIEKIQPRAFENTEPIKSIEFEEGSRLREIGDKAFYFSNFSEFTLPDTVELIGNSAFDFNRSLRTIDISPNSQLKIIGNRAFKTNDKMQKLFIPKGVSSIGSEVLAGNQQLREVVVDPLNEFYTSEDGVLYTKNKSILLTYPAQKRSVAYDLPTEVKVVASYAFENVQGLEKLKLNEGLTTLNDFALKNIENLKEIVLPESLEEIGRLAIYIMPELEYIKIPSNVATFGKDPLYNLPSLKTIELSANSINFEGTIIGGQLDALGKIILKGTDVPIVKKVVASEHVQYEVEDSNTKERLISLGVSEEKIVLVPKMDTMENNTSTTTTTEEQTTTTTTEEQTTATTTEEQTTATTTEEQTTATTTEAETNTTTTEAEMIKQPIDTTTSSEVGKMTEKDARARTEQLSTDSIGSKTITKSNKILPKTGSTETGLLMVTGLVGLIAIISFLKREKL</sequence>
<keyword evidence="2" id="KW-0812">Transmembrane</keyword>
<comment type="caution">
    <text evidence="4">The sequence shown here is derived from an EMBL/GenBank/DDBJ whole genome shotgun (WGS) entry which is preliminary data.</text>
</comment>